<evidence type="ECO:0000256" key="12">
    <source>
        <dbReference type="SAM" id="MobiDB-lite"/>
    </source>
</evidence>
<dbReference type="STRING" id="100787.A0A0G4LXT8"/>
<gene>
    <name evidence="14" type="ORF">BN1708_000594</name>
</gene>
<feature type="region of interest" description="Disordered" evidence="12">
    <location>
        <begin position="439"/>
        <end position="475"/>
    </location>
</feature>
<keyword evidence="15" id="KW-1185">Reference proteome</keyword>
<dbReference type="Proteomes" id="UP000044602">
    <property type="component" value="Unassembled WGS sequence"/>
</dbReference>
<keyword evidence="9" id="KW-0456">Lyase</keyword>
<feature type="domain" description="Amidohydrolase-related" evidence="13">
    <location>
        <begin position="671"/>
        <end position="864"/>
    </location>
</feature>
<dbReference type="EC" id="4.2.2.2" evidence="5"/>
<dbReference type="Gene3D" id="3.20.20.140">
    <property type="entry name" value="Metal-dependent hydrolases"/>
    <property type="match status" value="2"/>
</dbReference>
<dbReference type="SUPFAM" id="SSF51126">
    <property type="entry name" value="Pectin lyase-like"/>
    <property type="match status" value="1"/>
</dbReference>
<protein>
    <recommendedName>
        <fullName evidence="5">pectate lyase</fullName>
        <ecNumber evidence="5">4.2.2.2</ecNumber>
    </recommendedName>
</protein>
<comment type="similarity">
    <text evidence="11">Belongs to the metallo-dependent hydrolases superfamily.</text>
</comment>
<dbReference type="InterPro" id="IPR006680">
    <property type="entry name" value="Amidohydro-rel"/>
</dbReference>
<dbReference type="GO" id="GO:0005576">
    <property type="term" value="C:extracellular region"/>
    <property type="evidence" value="ECO:0007669"/>
    <property type="project" value="UniProtKB-SubCell"/>
</dbReference>
<keyword evidence="7" id="KW-0732">Signal</keyword>
<dbReference type="SUPFAM" id="SSF51556">
    <property type="entry name" value="Metallo-dependent hydrolases"/>
    <property type="match status" value="2"/>
</dbReference>
<dbReference type="Gene3D" id="2.160.20.10">
    <property type="entry name" value="Single-stranded right-handed beta-helix, Pectin lyase-like"/>
    <property type="match status" value="1"/>
</dbReference>
<evidence type="ECO:0000256" key="7">
    <source>
        <dbReference type="ARBA" id="ARBA00022729"/>
    </source>
</evidence>
<evidence type="ECO:0000259" key="13">
    <source>
        <dbReference type="Pfam" id="PF04909"/>
    </source>
</evidence>
<feature type="compositionally biased region" description="Low complexity" evidence="12">
    <location>
        <begin position="445"/>
        <end position="473"/>
    </location>
</feature>
<dbReference type="AlphaFoldDB" id="A0A0G4LXT8"/>
<dbReference type="EMBL" id="CVQH01020306">
    <property type="protein sequence ID" value="CRK26784.1"/>
    <property type="molecule type" value="Genomic_DNA"/>
</dbReference>
<dbReference type="PANTHER" id="PTHR43569:SF2">
    <property type="entry name" value="AMIDOHYDROLASE-RELATED DOMAIN-CONTAINING PROTEIN"/>
    <property type="match status" value="1"/>
</dbReference>
<dbReference type="PANTHER" id="PTHR43569">
    <property type="entry name" value="AMIDOHYDROLASE"/>
    <property type="match status" value="1"/>
</dbReference>
<comment type="function">
    <text evidence="10">Pectinolytic enzyme consist of four classes of enzymes: pectin lyase, polygalacturonase, pectin methylesterase and rhamnogalacturonase. Among pectinolytic enzymes, pectin lyase is the most important in depolymerization of pectin, since it cleaves internal glycosidic bonds of highly methylated pectins. Favors pectate, the anion, over pectin, the methyl ester.</text>
</comment>
<comment type="cofactor">
    <cofactor evidence="2">
        <name>Ca(2+)</name>
        <dbReference type="ChEBI" id="CHEBI:29108"/>
    </cofactor>
</comment>
<comment type="similarity">
    <text evidence="4">Belongs to the polysaccharide lyase 3 family.</text>
</comment>
<keyword evidence="6" id="KW-0964">Secreted</keyword>
<dbReference type="InterPro" id="IPR052350">
    <property type="entry name" value="Metallo-dep_Lactonases"/>
</dbReference>
<dbReference type="GO" id="GO:0016787">
    <property type="term" value="F:hydrolase activity"/>
    <property type="evidence" value="ECO:0007669"/>
    <property type="project" value="InterPro"/>
</dbReference>
<evidence type="ECO:0000256" key="6">
    <source>
        <dbReference type="ARBA" id="ARBA00022525"/>
    </source>
</evidence>
<evidence type="ECO:0000256" key="4">
    <source>
        <dbReference type="ARBA" id="ARBA00006463"/>
    </source>
</evidence>
<evidence type="ECO:0000256" key="9">
    <source>
        <dbReference type="ARBA" id="ARBA00023239"/>
    </source>
</evidence>
<feature type="compositionally biased region" description="Low complexity" evidence="12">
    <location>
        <begin position="326"/>
        <end position="358"/>
    </location>
</feature>
<dbReference type="InterPro" id="IPR032466">
    <property type="entry name" value="Metal_Hydrolase"/>
</dbReference>
<dbReference type="GO" id="GO:0030570">
    <property type="term" value="F:pectate lyase activity"/>
    <property type="evidence" value="ECO:0007669"/>
    <property type="project" value="UniProtKB-EC"/>
</dbReference>
<evidence type="ECO:0000256" key="8">
    <source>
        <dbReference type="ARBA" id="ARBA00022837"/>
    </source>
</evidence>
<evidence type="ECO:0000313" key="15">
    <source>
        <dbReference type="Proteomes" id="UP000044602"/>
    </source>
</evidence>
<dbReference type="InterPro" id="IPR004898">
    <property type="entry name" value="Pectate_lyase_PlyH/PlyE-like"/>
</dbReference>
<dbReference type="InterPro" id="IPR011050">
    <property type="entry name" value="Pectin_lyase_fold/virulence"/>
</dbReference>
<feature type="region of interest" description="Disordered" evidence="12">
    <location>
        <begin position="318"/>
        <end position="403"/>
    </location>
</feature>
<organism evidence="14 15">
    <name type="scientific">Verticillium longisporum</name>
    <name type="common">Verticillium dahliae var. longisporum</name>
    <dbReference type="NCBI Taxonomy" id="100787"/>
    <lineage>
        <taxon>Eukaryota</taxon>
        <taxon>Fungi</taxon>
        <taxon>Dikarya</taxon>
        <taxon>Ascomycota</taxon>
        <taxon>Pezizomycotina</taxon>
        <taxon>Sordariomycetes</taxon>
        <taxon>Hypocreomycetidae</taxon>
        <taxon>Glomerellales</taxon>
        <taxon>Plectosphaerellaceae</taxon>
        <taxon>Verticillium</taxon>
    </lineage>
</organism>
<dbReference type="Pfam" id="PF03211">
    <property type="entry name" value="Pectate_lyase"/>
    <property type="match status" value="1"/>
</dbReference>
<dbReference type="InterPro" id="IPR012334">
    <property type="entry name" value="Pectin_lyas_fold"/>
</dbReference>
<evidence type="ECO:0000256" key="1">
    <source>
        <dbReference type="ARBA" id="ARBA00000695"/>
    </source>
</evidence>
<dbReference type="Pfam" id="PF04909">
    <property type="entry name" value="Amidohydro_2"/>
    <property type="match status" value="1"/>
</dbReference>
<name>A0A0G4LXT8_VERLO</name>
<evidence type="ECO:0000256" key="11">
    <source>
        <dbReference type="ARBA" id="ARBA00038310"/>
    </source>
</evidence>
<comment type="subcellular location">
    <subcellularLocation>
        <location evidence="3">Secreted</location>
    </subcellularLocation>
</comment>
<reference evidence="14 15" key="1">
    <citation type="submission" date="2015-05" db="EMBL/GenBank/DDBJ databases">
        <authorList>
            <person name="Wang D.B."/>
            <person name="Wang M."/>
        </authorList>
    </citation>
    <scope>NUCLEOTIDE SEQUENCE [LARGE SCALE GENOMIC DNA]</scope>
    <source>
        <strain evidence="14">VL1</strain>
    </source>
</reference>
<accession>A0A0G4LXT8</accession>
<comment type="catalytic activity">
    <reaction evidence="1">
        <text>Eliminative cleavage of (1-&gt;4)-alpha-D-galacturonan to give oligosaccharides with 4-deoxy-alpha-D-galact-4-enuronosyl groups at their non-reducing ends.</text>
        <dbReference type="EC" id="4.2.2.2"/>
    </reaction>
</comment>
<evidence type="ECO:0000256" key="5">
    <source>
        <dbReference type="ARBA" id="ARBA00012272"/>
    </source>
</evidence>
<evidence type="ECO:0000256" key="2">
    <source>
        <dbReference type="ARBA" id="ARBA00001913"/>
    </source>
</evidence>
<proteinExistence type="inferred from homology"/>
<keyword evidence="8" id="KW-0106">Calcium</keyword>
<evidence type="ECO:0000256" key="10">
    <source>
        <dbReference type="ARBA" id="ARBA00025679"/>
    </source>
</evidence>
<evidence type="ECO:0000256" key="3">
    <source>
        <dbReference type="ARBA" id="ARBA00004613"/>
    </source>
</evidence>
<sequence>MREKAPPPARIQGTRWAARCSPAHVIHRGVVGSGSAPELVLGACRLSRRPRYKWVDAATPRRRWFPVDHVVSDKTKGGCRPRDDHVVIFSKTIINVGLVTRLTVELFSGPSPGDWSPPSLSKAEQCQLRTVIMADYPIIDSHIHLYPSSEVDSLAWATPENPIAAQRSVDEYRAATGNPSNLKGFIFLETDRKHDLASGAADGSGWEGPLAEVAWLRRIAEGTPREGEGHSAADASLCLGIVPWAPLPSGPEVLDRYLDRVQEVAGPVAWPKIRGVRYLLQDKPHGTGIEYDFVRSLQLLGRRGLTFDLGVDQHRRGKQQLEDALSSSSSSKSSSRSSHSSSHKSSSSSSRHSSSSSSSKDKERSREHRSSHHRASGLSVDIPKGRPLSTSQIKAPKPMSPHATRHILDADYCDDETIEELTARFGAAGFDEDDMVTDFSNSPVSSTGSSLSYRSDSSSPSSSLSGYSTPGSDVSSCTCERYGITRKGERVKIDCGGDRCGYGDSSSDCSSSISEDDEYEVEPASYKKHSVSASGSRRNGILLRLKYLDTIAKSQLRTVIMADYPIIDSHIHLYPSSEADSLAWATPENPIAAQRSVDEYRAATGNPSNLKGFIFLETDRKHDLASGAADGSGWEGPLAEVAWLRRIVEGTPREGEGHSAADASLCLGIVPWAPLPSGPEVLDRYLDRVQEVAGPVAWPKIRGVRYLLQDKPHGTGIEYDFVRSLQLLGRRGLTFDLGVDQHRRGKQQLEDALVMIQLAHKDVPDDEKVTVIVNHLCKPDLTVINTADPSFQHWRNAMYSLSKCDKTYMKLSGGFAEMAPSLSSQPPDAIFEALFAWLGIVLATFGPRRTMFASDWPVCTVRDGGAVDDASWRKWKLLVERMCYMATMDPEDQAELFAGHTTTEDNMTQLSLLGTLLLLASSAAGQTTRTTSTTRTARVTTSTIKWQASGGVSCPHPAVNTVWPTPTGSTSYPTASVIPAGAVFDGRMALFDRKGSPGDCSGQKEQDEAAAVFILEPGATLRNAIIGPAQAEGVHCRGPCTIENVWWDDVCEDAATFKGAGPRYVRGGGAREASDKVFQHNGEGWLHIDGFYANKYGKFYRSCGNCSQQFQRHVNITNFVGIQGTVVGVNQNYGDTAELSNYCLAKVGVVCTRYNGCVKPCEAGEVGEGELEPFCKINGDDWS</sequence>
<feature type="compositionally biased region" description="Basic and acidic residues" evidence="12">
    <location>
        <begin position="359"/>
        <end position="368"/>
    </location>
</feature>
<evidence type="ECO:0000313" key="14">
    <source>
        <dbReference type="EMBL" id="CRK26784.1"/>
    </source>
</evidence>